<gene>
    <name evidence="2" type="ORF">VKT23_014660</name>
</gene>
<sequence>MSDTASKDQQYTLEPLTQSVDKKFHAYTISDKDKVEPQLSLRPTFKAGYKIIGNPELKERRMQALKFAAEGLNRPELPALFIPYRDTLNTQFTDEVQLLDDLMLKIKVEHFLQRLSTGHDFITGKPVGNDKYISKTPKDKAKSGKKEEAEESISAAIRNACKQQFARQSTNTDSGGNSSQTKLPRPSQHISDLWVGSEEENYASAEEDQNSNLP</sequence>
<feature type="compositionally biased region" description="Basic and acidic residues" evidence="1">
    <location>
        <begin position="132"/>
        <end position="148"/>
    </location>
</feature>
<feature type="compositionally biased region" description="Polar residues" evidence="1">
    <location>
        <begin position="161"/>
        <end position="182"/>
    </location>
</feature>
<keyword evidence="3" id="KW-1185">Reference proteome</keyword>
<dbReference type="EMBL" id="JBANRG010000045">
    <property type="protein sequence ID" value="KAK7446037.1"/>
    <property type="molecule type" value="Genomic_DNA"/>
</dbReference>
<accession>A0ABR1J066</accession>
<evidence type="ECO:0000313" key="2">
    <source>
        <dbReference type="EMBL" id="KAK7446037.1"/>
    </source>
</evidence>
<feature type="compositionally biased region" description="Acidic residues" evidence="1">
    <location>
        <begin position="197"/>
        <end position="214"/>
    </location>
</feature>
<organism evidence="2 3">
    <name type="scientific">Marasmiellus scandens</name>
    <dbReference type="NCBI Taxonomy" id="2682957"/>
    <lineage>
        <taxon>Eukaryota</taxon>
        <taxon>Fungi</taxon>
        <taxon>Dikarya</taxon>
        <taxon>Basidiomycota</taxon>
        <taxon>Agaricomycotina</taxon>
        <taxon>Agaricomycetes</taxon>
        <taxon>Agaricomycetidae</taxon>
        <taxon>Agaricales</taxon>
        <taxon>Marasmiineae</taxon>
        <taxon>Omphalotaceae</taxon>
        <taxon>Marasmiellus</taxon>
    </lineage>
</organism>
<dbReference type="Proteomes" id="UP001498398">
    <property type="component" value="Unassembled WGS sequence"/>
</dbReference>
<proteinExistence type="predicted"/>
<name>A0ABR1J066_9AGAR</name>
<feature type="region of interest" description="Disordered" evidence="1">
    <location>
        <begin position="126"/>
        <end position="214"/>
    </location>
</feature>
<comment type="caution">
    <text evidence="2">The sequence shown here is derived from an EMBL/GenBank/DDBJ whole genome shotgun (WGS) entry which is preliminary data.</text>
</comment>
<protein>
    <submittedName>
        <fullName evidence="2">Uncharacterized protein</fullName>
    </submittedName>
</protein>
<reference evidence="2 3" key="1">
    <citation type="submission" date="2024-01" db="EMBL/GenBank/DDBJ databases">
        <title>A draft genome for the cacao thread blight pathogen Marasmiellus scandens.</title>
        <authorList>
            <person name="Baruah I.K."/>
            <person name="Leung J."/>
            <person name="Bukari Y."/>
            <person name="Amoako-Attah I."/>
            <person name="Meinhardt L.W."/>
            <person name="Bailey B.A."/>
            <person name="Cohen S.P."/>
        </authorList>
    </citation>
    <scope>NUCLEOTIDE SEQUENCE [LARGE SCALE GENOMIC DNA]</scope>
    <source>
        <strain evidence="2 3">GH-19</strain>
    </source>
</reference>
<evidence type="ECO:0000313" key="3">
    <source>
        <dbReference type="Proteomes" id="UP001498398"/>
    </source>
</evidence>
<evidence type="ECO:0000256" key="1">
    <source>
        <dbReference type="SAM" id="MobiDB-lite"/>
    </source>
</evidence>